<accession>A0ABT4K016</accession>
<evidence type="ECO:0000259" key="3">
    <source>
        <dbReference type="Pfam" id="PF01979"/>
    </source>
</evidence>
<evidence type="ECO:0000256" key="2">
    <source>
        <dbReference type="ARBA" id="ARBA00022801"/>
    </source>
</evidence>
<evidence type="ECO:0000313" key="4">
    <source>
        <dbReference type="EMBL" id="MCZ2723363.1"/>
    </source>
</evidence>
<reference evidence="4" key="1">
    <citation type="submission" date="2022-12" db="EMBL/GenBank/DDBJ databases">
        <title>Marinomonas 15G1-11 sp. nov, isolated from marine algae.</title>
        <authorList>
            <person name="Butt M."/>
            <person name="Choi D.G."/>
            <person name="Kim J.M."/>
            <person name="Lee J.K."/>
            <person name="Baek J.H."/>
            <person name="Jeon C.O."/>
        </authorList>
    </citation>
    <scope>NUCLEOTIDE SEQUENCE</scope>
    <source>
        <strain evidence="4">15G1-11</strain>
    </source>
</reference>
<dbReference type="InterPro" id="IPR011059">
    <property type="entry name" value="Metal-dep_hydrolase_composite"/>
</dbReference>
<comment type="similarity">
    <text evidence="1">Belongs to the metallo-dependent hydrolases superfamily. ATZ/TRZ family.</text>
</comment>
<dbReference type="RefSeq" id="WP_269127466.1">
    <property type="nucleotide sequence ID" value="NZ_JAPUBN010000021.1"/>
</dbReference>
<dbReference type="CDD" id="cd01298">
    <property type="entry name" value="ATZ_TRZ_like"/>
    <property type="match status" value="1"/>
</dbReference>
<dbReference type="Gene3D" id="3.20.20.140">
    <property type="entry name" value="Metal-dependent hydrolases"/>
    <property type="match status" value="1"/>
</dbReference>
<dbReference type="Gene3D" id="2.30.40.10">
    <property type="entry name" value="Urease, subunit C, domain 1"/>
    <property type="match status" value="1"/>
</dbReference>
<dbReference type="NCBIfam" id="NF006549">
    <property type="entry name" value="PRK09045.1"/>
    <property type="match status" value="1"/>
</dbReference>
<name>A0ABT4K016_9GAMM</name>
<organism evidence="4 5">
    <name type="scientific">Marinomonas phaeophyticola</name>
    <dbReference type="NCBI Taxonomy" id="3004091"/>
    <lineage>
        <taxon>Bacteria</taxon>
        <taxon>Pseudomonadati</taxon>
        <taxon>Pseudomonadota</taxon>
        <taxon>Gammaproteobacteria</taxon>
        <taxon>Oceanospirillales</taxon>
        <taxon>Oceanospirillaceae</taxon>
        <taxon>Marinomonas</taxon>
    </lineage>
</organism>
<dbReference type="EMBL" id="JAPUBN010000021">
    <property type="protein sequence ID" value="MCZ2723363.1"/>
    <property type="molecule type" value="Genomic_DNA"/>
</dbReference>
<dbReference type="PANTHER" id="PTHR43794">
    <property type="entry name" value="AMINOHYDROLASE SSNA-RELATED"/>
    <property type="match status" value="1"/>
</dbReference>
<keyword evidence="5" id="KW-1185">Reference proteome</keyword>
<dbReference type="PANTHER" id="PTHR43794:SF11">
    <property type="entry name" value="AMIDOHYDROLASE-RELATED DOMAIN-CONTAINING PROTEIN"/>
    <property type="match status" value="1"/>
</dbReference>
<feature type="domain" description="Amidohydrolase-related" evidence="3">
    <location>
        <begin position="65"/>
        <end position="414"/>
    </location>
</feature>
<evidence type="ECO:0000256" key="1">
    <source>
        <dbReference type="ARBA" id="ARBA00006745"/>
    </source>
</evidence>
<proteinExistence type="inferred from homology"/>
<evidence type="ECO:0000313" key="5">
    <source>
        <dbReference type="Proteomes" id="UP001149719"/>
    </source>
</evidence>
<dbReference type="InterPro" id="IPR032466">
    <property type="entry name" value="Metal_Hydrolase"/>
</dbReference>
<gene>
    <name evidence="4" type="ORF">O1D97_17550</name>
</gene>
<dbReference type="Pfam" id="PF01979">
    <property type="entry name" value="Amidohydro_1"/>
    <property type="match status" value="1"/>
</dbReference>
<dbReference type="SUPFAM" id="SSF51556">
    <property type="entry name" value="Metallo-dependent hydrolases"/>
    <property type="match status" value="1"/>
</dbReference>
<comment type="caution">
    <text evidence="4">The sequence shown here is derived from an EMBL/GenBank/DDBJ whole genome shotgun (WGS) entry which is preliminary data.</text>
</comment>
<dbReference type="GO" id="GO:0016787">
    <property type="term" value="F:hydrolase activity"/>
    <property type="evidence" value="ECO:0007669"/>
    <property type="project" value="UniProtKB-KW"/>
</dbReference>
<keyword evidence="2 4" id="KW-0378">Hydrolase</keyword>
<sequence>MSNQLNTLWVDTIVSPKWIATSSSQGLLSDHSVVIQNGTILAILPTNEWPNHYQTNHHFALENQILTPGFINTHGHAAMTLFRGYADDLPLMTWLKEHIWPNEAKWLSDDFVNTGTELAIAEMIKSGTTTFSDNYFFSNNVGMTAEKVGIRAQLCPTILTMPTAWANSTDEYLSRAIDTHLQFKESTLINGVLGPHSPYILSDEELTKVVHTAQDLGCMIQMHVHETQAEITDSLAQFFCRPLARLKRVGMLNNKLQAVHMTQLTEHEIELIAEHQVKVLHCPESNLKLASGFCPVNALKQAGVTVALGTDGAASNNDLDMLGEMRTASLLAKAVGNDATALDAEATLKMATIEGAKALNIDHITGSIEIGKSADLCATSLDDLSNMPIYNPISQLIYTATRNQISHVWVAGNVLLKNHKLTTIDTNELRFNVNRWHQKINRSNQTFVQQN</sequence>
<protein>
    <submittedName>
        <fullName evidence="4">TRZ/ATZ family hydrolase</fullName>
    </submittedName>
</protein>
<dbReference type="Proteomes" id="UP001149719">
    <property type="component" value="Unassembled WGS sequence"/>
</dbReference>
<dbReference type="SUPFAM" id="SSF51338">
    <property type="entry name" value="Composite domain of metallo-dependent hydrolases"/>
    <property type="match status" value="1"/>
</dbReference>
<dbReference type="InterPro" id="IPR006680">
    <property type="entry name" value="Amidohydro-rel"/>
</dbReference>
<dbReference type="InterPro" id="IPR050287">
    <property type="entry name" value="MTA/SAH_deaminase"/>
</dbReference>